<proteinExistence type="predicted"/>
<keyword evidence="2" id="KW-1185">Reference proteome</keyword>
<dbReference type="RefSeq" id="WP_260215742.1">
    <property type="nucleotide sequence ID" value="NZ_JAJAGO010000001.1"/>
</dbReference>
<dbReference type="Proteomes" id="UP001156389">
    <property type="component" value="Unassembled WGS sequence"/>
</dbReference>
<organism evidence="1 2">
    <name type="scientific">Streptomyces gossypii</name>
    <dbReference type="NCBI Taxonomy" id="2883101"/>
    <lineage>
        <taxon>Bacteria</taxon>
        <taxon>Bacillati</taxon>
        <taxon>Actinomycetota</taxon>
        <taxon>Actinomycetes</taxon>
        <taxon>Kitasatosporales</taxon>
        <taxon>Streptomycetaceae</taxon>
        <taxon>Streptomyces</taxon>
    </lineage>
</organism>
<evidence type="ECO:0000313" key="1">
    <source>
        <dbReference type="EMBL" id="MCT2588812.1"/>
    </source>
</evidence>
<protein>
    <submittedName>
        <fullName evidence="1">Uncharacterized protein</fullName>
    </submittedName>
</protein>
<reference evidence="1 2" key="1">
    <citation type="submission" date="2021-10" db="EMBL/GenBank/DDBJ databases">
        <title>Streptomyces gossypii sp. nov., isolated from soil collected from cotton field.</title>
        <authorList>
            <person name="Ge X."/>
            <person name="Chen X."/>
            <person name="Liu W."/>
        </authorList>
    </citation>
    <scope>NUCLEOTIDE SEQUENCE [LARGE SCALE GENOMIC DNA]</scope>
    <source>
        <strain evidence="1 2">N2-109</strain>
    </source>
</reference>
<accession>A0ABT2JLR2</accession>
<dbReference type="EMBL" id="JAJAGO010000001">
    <property type="protein sequence ID" value="MCT2588812.1"/>
    <property type="molecule type" value="Genomic_DNA"/>
</dbReference>
<name>A0ABT2JLR2_9ACTN</name>
<evidence type="ECO:0000313" key="2">
    <source>
        <dbReference type="Proteomes" id="UP001156389"/>
    </source>
</evidence>
<gene>
    <name evidence="1" type="ORF">LHJ74_02475</name>
</gene>
<comment type="caution">
    <text evidence="1">The sequence shown here is derived from an EMBL/GenBank/DDBJ whole genome shotgun (WGS) entry which is preliminary data.</text>
</comment>
<sequence length="48" mass="5483">MKDQEHTRARSKVAIVPLVGVRLNRTSEKFRRSLLGDVEIVARASTYQ</sequence>